<dbReference type="AlphaFoldDB" id="A0AAE3L4F7"/>
<dbReference type="Gene3D" id="2.60.120.1140">
    <property type="entry name" value="Protein of unknown function DUF192"/>
    <property type="match status" value="1"/>
</dbReference>
<accession>A0AAE3L4F7</accession>
<dbReference type="PANTHER" id="PTHR37953:SF1">
    <property type="entry name" value="UPF0127 PROTEIN MJ1496"/>
    <property type="match status" value="1"/>
</dbReference>
<gene>
    <name evidence="1" type="ORF">J2T55_001820</name>
</gene>
<organism evidence="1 2">
    <name type="scientific">Methylohalomonas lacus</name>
    <dbReference type="NCBI Taxonomy" id="398773"/>
    <lineage>
        <taxon>Bacteria</taxon>
        <taxon>Pseudomonadati</taxon>
        <taxon>Pseudomonadota</taxon>
        <taxon>Gammaproteobacteria</taxon>
        <taxon>Methylohalomonadales</taxon>
        <taxon>Methylohalomonadaceae</taxon>
        <taxon>Methylohalomonas</taxon>
    </lineage>
</organism>
<dbReference type="InterPro" id="IPR003795">
    <property type="entry name" value="DUF192"/>
</dbReference>
<sequence length="148" mass="16731">MLIFSLLPVSLPAATPLELLAVERADGETVHYRVEIADDAASRRAGLMHRHDLPVGNGMLFDYHEPRPVQMWMKNTHIPLDMLFIDAEGYIVHIVEHTRPLSREIIDSTQPVRAVLEVNAGSSDRHGLRVGDRVCHRIFNNTGRHDAR</sequence>
<dbReference type="Pfam" id="PF02643">
    <property type="entry name" value="DUF192"/>
    <property type="match status" value="1"/>
</dbReference>
<reference evidence="1" key="1">
    <citation type="submission" date="2022-08" db="EMBL/GenBank/DDBJ databases">
        <title>Genomic Encyclopedia of Type Strains, Phase III (KMG-III): the genomes of soil and plant-associated and newly described type strains.</title>
        <authorList>
            <person name="Whitman W."/>
        </authorList>
    </citation>
    <scope>NUCLEOTIDE SEQUENCE</scope>
    <source>
        <strain evidence="1">HMT 1</strain>
    </source>
</reference>
<dbReference type="InterPro" id="IPR038695">
    <property type="entry name" value="Saro_0823-like_sf"/>
</dbReference>
<dbReference type="PANTHER" id="PTHR37953">
    <property type="entry name" value="UPF0127 PROTEIN MJ1496"/>
    <property type="match status" value="1"/>
</dbReference>
<proteinExistence type="predicted"/>
<keyword evidence="2" id="KW-1185">Reference proteome</keyword>
<dbReference type="RefSeq" id="WP_259055763.1">
    <property type="nucleotide sequence ID" value="NZ_JANUCT010000012.1"/>
</dbReference>
<dbReference type="Proteomes" id="UP001204445">
    <property type="component" value="Unassembled WGS sequence"/>
</dbReference>
<evidence type="ECO:0000313" key="2">
    <source>
        <dbReference type="Proteomes" id="UP001204445"/>
    </source>
</evidence>
<protein>
    <submittedName>
        <fullName evidence="1">Uncharacterized membrane protein (UPF0127 family)</fullName>
    </submittedName>
</protein>
<evidence type="ECO:0000313" key="1">
    <source>
        <dbReference type="EMBL" id="MCS3903788.1"/>
    </source>
</evidence>
<name>A0AAE3L4F7_9GAMM</name>
<dbReference type="EMBL" id="JANUCT010000012">
    <property type="protein sequence ID" value="MCS3903788.1"/>
    <property type="molecule type" value="Genomic_DNA"/>
</dbReference>
<comment type="caution">
    <text evidence="1">The sequence shown here is derived from an EMBL/GenBank/DDBJ whole genome shotgun (WGS) entry which is preliminary data.</text>
</comment>